<evidence type="ECO:0000313" key="2">
    <source>
        <dbReference type="Proteomes" id="UP001163324"/>
    </source>
</evidence>
<keyword evidence="2" id="KW-1185">Reference proteome</keyword>
<gene>
    <name evidence="1" type="ORF">N3K66_002870</name>
</gene>
<proteinExistence type="predicted"/>
<accession>A0ACC0V425</accession>
<dbReference type="Proteomes" id="UP001163324">
    <property type="component" value="Chromosome 3"/>
</dbReference>
<comment type="caution">
    <text evidence="1">The sequence shown here is derived from an EMBL/GenBank/DDBJ whole genome shotgun (WGS) entry which is preliminary data.</text>
</comment>
<dbReference type="EMBL" id="CM047942">
    <property type="protein sequence ID" value="KAI9901053.1"/>
    <property type="molecule type" value="Genomic_DNA"/>
</dbReference>
<name>A0ACC0V425_9HYPO</name>
<reference evidence="1" key="1">
    <citation type="submission" date="2022-10" db="EMBL/GenBank/DDBJ databases">
        <title>Complete Genome of Trichothecium roseum strain YXFP-22015, a Plant Pathogen Isolated from Citrus.</title>
        <authorList>
            <person name="Wang Y."/>
            <person name="Zhu L."/>
        </authorList>
    </citation>
    <scope>NUCLEOTIDE SEQUENCE</scope>
    <source>
        <strain evidence="1">YXFP-22015</strain>
    </source>
</reference>
<sequence length="537" mass="60200">MLSSLSPWTWALALAVGFCACSYYLASAKNRRRHLPLPPAPRPLPIIGNLLDLPPADTPEFQHWLEHKDRYGPVSCVSVMGKMLVIIHGRGAADEILGKLAAKTSGRPSSVFAGELCGYEALLPFQGYSGTFVRSRGLLHRELGTKALSAQFQDTQEVEAGRLLVRVLNRPKDWREHFKTSAAATIVKTTYGYAIDSKETDILVTLIDKRLEEFSRAATPMTWMVDIFPFLRHIPEGFPGAGFHKTARIWGEAVHEAAWLPYRFVQRQMAHGTNRESYVSKMINKFDAEGGGGSDGQGGMSKQDEKDLVWAAVSLYGAATDTTVHTLTAFTLAMILFPQVQRRAQEEIDSVVGKERFPTFEDRDRLPYVDALVKEVMRWWPMVPMGLPHATEDEVEYDGMRIPKGAYLLPAVWWFLKDPAVYADPQAFDPTRFLAPRDEPDPKPDVFGYGRRICPGRFFADAGLFITIVRSLAAFELSKAVLDDGTEVDVDVRPKPGIICFPTHFDCKIVPRSPEHAELIRQFERQHPWEAGDAQLL</sequence>
<organism evidence="1 2">
    <name type="scientific">Trichothecium roseum</name>
    <dbReference type="NCBI Taxonomy" id="47278"/>
    <lineage>
        <taxon>Eukaryota</taxon>
        <taxon>Fungi</taxon>
        <taxon>Dikarya</taxon>
        <taxon>Ascomycota</taxon>
        <taxon>Pezizomycotina</taxon>
        <taxon>Sordariomycetes</taxon>
        <taxon>Hypocreomycetidae</taxon>
        <taxon>Hypocreales</taxon>
        <taxon>Hypocreales incertae sedis</taxon>
        <taxon>Trichothecium</taxon>
    </lineage>
</organism>
<protein>
    <submittedName>
        <fullName evidence="1">Uncharacterized protein</fullName>
    </submittedName>
</protein>
<evidence type="ECO:0000313" key="1">
    <source>
        <dbReference type="EMBL" id="KAI9901053.1"/>
    </source>
</evidence>